<comment type="caution">
    <text evidence="2">The sequence shown here is derived from an EMBL/GenBank/DDBJ whole genome shotgun (WGS) entry which is preliminary data.</text>
</comment>
<accession>A0ABR4H1V1</accession>
<evidence type="ECO:0000256" key="1">
    <source>
        <dbReference type="SAM" id="Phobius"/>
    </source>
</evidence>
<dbReference type="PROSITE" id="PS51257">
    <property type="entry name" value="PROKAR_LIPOPROTEIN"/>
    <property type="match status" value="1"/>
</dbReference>
<keyword evidence="3" id="KW-1185">Reference proteome</keyword>
<organism evidence="2 3">
    <name type="scientific">Aspergillus granulosus</name>
    <dbReference type="NCBI Taxonomy" id="176169"/>
    <lineage>
        <taxon>Eukaryota</taxon>
        <taxon>Fungi</taxon>
        <taxon>Dikarya</taxon>
        <taxon>Ascomycota</taxon>
        <taxon>Pezizomycotina</taxon>
        <taxon>Eurotiomycetes</taxon>
        <taxon>Eurotiomycetidae</taxon>
        <taxon>Eurotiales</taxon>
        <taxon>Aspergillaceae</taxon>
        <taxon>Aspergillus</taxon>
        <taxon>Aspergillus subgen. Nidulantes</taxon>
    </lineage>
</organism>
<name>A0ABR4H1V1_9EURO</name>
<dbReference type="EMBL" id="JBFXLT010000089">
    <property type="protein sequence ID" value="KAL2809436.1"/>
    <property type="molecule type" value="Genomic_DNA"/>
</dbReference>
<gene>
    <name evidence="2" type="ORF">BJX63DRAFT_405852</name>
</gene>
<proteinExistence type="predicted"/>
<keyword evidence="1" id="KW-1133">Transmembrane helix</keyword>
<feature type="transmembrane region" description="Helical" evidence="1">
    <location>
        <begin position="25"/>
        <end position="41"/>
    </location>
</feature>
<evidence type="ECO:0000313" key="2">
    <source>
        <dbReference type="EMBL" id="KAL2809436.1"/>
    </source>
</evidence>
<reference evidence="2 3" key="1">
    <citation type="submission" date="2024-07" db="EMBL/GenBank/DDBJ databases">
        <title>Section-level genome sequencing and comparative genomics of Aspergillus sections Usti and Cavernicolus.</title>
        <authorList>
            <consortium name="Lawrence Berkeley National Laboratory"/>
            <person name="Nybo J.L."/>
            <person name="Vesth T.C."/>
            <person name="Theobald S."/>
            <person name="Frisvad J.C."/>
            <person name="Larsen T.O."/>
            <person name="Kjaerboelling I."/>
            <person name="Rothschild-Mancinelli K."/>
            <person name="Lyhne E.K."/>
            <person name="Kogle M.E."/>
            <person name="Barry K."/>
            <person name="Clum A."/>
            <person name="Na H."/>
            <person name="Ledsgaard L."/>
            <person name="Lin J."/>
            <person name="Lipzen A."/>
            <person name="Kuo A."/>
            <person name="Riley R."/>
            <person name="Mondo S."/>
            <person name="Labutti K."/>
            <person name="Haridas S."/>
            <person name="Pangalinan J."/>
            <person name="Salamov A.A."/>
            <person name="Simmons B.A."/>
            <person name="Magnuson J.K."/>
            <person name="Chen J."/>
            <person name="Drula E."/>
            <person name="Henrissat B."/>
            <person name="Wiebenga A."/>
            <person name="Lubbers R.J."/>
            <person name="Gomes A.C."/>
            <person name="Makela M.R."/>
            <person name="Stajich J."/>
            <person name="Grigoriev I.V."/>
            <person name="Mortensen U.H."/>
            <person name="De Vries R.P."/>
            <person name="Baker S.E."/>
            <person name="Andersen M.R."/>
        </authorList>
    </citation>
    <scope>NUCLEOTIDE SEQUENCE [LARGE SCALE GENOMIC DNA]</scope>
    <source>
        <strain evidence="2 3">CBS 588.65</strain>
    </source>
</reference>
<keyword evidence="1" id="KW-0472">Membrane</keyword>
<dbReference type="Proteomes" id="UP001610334">
    <property type="component" value="Unassembled WGS sequence"/>
</dbReference>
<sequence>MLSQIKANGLDCRCGHPMAKHKNYGTHYLLIISGCLISLLFRGRITFRTIKQTTGAYHKAT</sequence>
<feature type="non-terminal residue" evidence="2">
    <location>
        <position position="61"/>
    </location>
</feature>
<evidence type="ECO:0000313" key="3">
    <source>
        <dbReference type="Proteomes" id="UP001610334"/>
    </source>
</evidence>
<keyword evidence="1" id="KW-0812">Transmembrane</keyword>
<protein>
    <submittedName>
        <fullName evidence="2">Uncharacterized protein</fullName>
    </submittedName>
</protein>